<evidence type="ECO:0000313" key="2">
    <source>
        <dbReference type="EMBL" id="MBP3962366.1"/>
    </source>
</evidence>
<dbReference type="InterPro" id="IPR013022">
    <property type="entry name" value="Xyl_isomerase-like_TIM-brl"/>
</dbReference>
<keyword evidence="3" id="KW-1185">Reference proteome</keyword>
<dbReference type="EMBL" id="JAGKSP010000002">
    <property type="protein sequence ID" value="MBP3962366.1"/>
    <property type="molecule type" value="Genomic_DNA"/>
</dbReference>
<evidence type="ECO:0000313" key="3">
    <source>
        <dbReference type="Proteomes" id="UP000673394"/>
    </source>
</evidence>
<evidence type="ECO:0000259" key="1">
    <source>
        <dbReference type="Pfam" id="PF01261"/>
    </source>
</evidence>
<gene>
    <name evidence="2" type="ORF">I8J30_06575</name>
</gene>
<dbReference type="InterPro" id="IPR050312">
    <property type="entry name" value="IolE/XylAMocC-like"/>
</dbReference>
<dbReference type="GO" id="GO:0016853">
    <property type="term" value="F:isomerase activity"/>
    <property type="evidence" value="ECO:0007669"/>
    <property type="project" value="UniProtKB-KW"/>
</dbReference>
<dbReference type="PANTHER" id="PTHR12110">
    <property type="entry name" value="HYDROXYPYRUVATE ISOMERASE"/>
    <property type="match status" value="1"/>
</dbReference>
<feature type="domain" description="Xylose isomerase-like TIM barrel" evidence="1">
    <location>
        <begin position="25"/>
        <end position="229"/>
    </location>
</feature>
<reference evidence="2 3" key="1">
    <citation type="submission" date="2021-04" db="EMBL/GenBank/DDBJ databases">
        <title>Paenibacillus sp. DLE-14 whole genome sequence.</title>
        <authorList>
            <person name="Ham Y.J."/>
        </authorList>
    </citation>
    <scope>NUCLEOTIDE SEQUENCE [LARGE SCALE GENOMIC DNA]</scope>
    <source>
        <strain evidence="2 3">DLE-14</strain>
    </source>
</reference>
<dbReference type="SUPFAM" id="SSF51658">
    <property type="entry name" value="Xylose isomerase-like"/>
    <property type="match status" value="1"/>
</dbReference>
<sequence>MTSPKLGLIGIMHEEMKADLWGTLRRIADVGYKGIEGAELLLPGDTAENVRRFQDLGLHAITLSASRETLRGELDTIIANAKAVQTSHVSVWWGPCNAKEELLQDAELYNAAGARLAEEGIKLCYHNHEHEFLTSFNGVSAMDILVEYTDPKLVFFEMDIAWITMGKADPVQVLRRMTGRVPSIHIKDVFSTSEKGHWTAVGTGVVNIPDSIRAAREIGVDWMVVEQDDLRNLTPMETITASYLNLKEAGLI</sequence>
<accession>A0ABS5C8N2</accession>
<dbReference type="RefSeq" id="WP_210656518.1">
    <property type="nucleotide sequence ID" value="NZ_JAGKSP010000002.1"/>
</dbReference>
<protein>
    <submittedName>
        <fullName evidence="2">Sugar phosphate isomerase/epimerase</fullName>
    </submittedName>
</protein>
<name>A0ABS5C8N2_9BACL</name>
<dbReference type="Proteomes" id="UP000673394">
    <property type="component" value="Unassembled WGS sequence"/>
</dbReference>
<dbReference type="InterPro" id="IPR036237">
    <property type="entry name" value="Xyl_isomerase-like_sf"/>
</dbReference>
<proteinExistence type="predicted"/>
<dbReference type="PANTHER" id="PTHR12110:SF41">
    <property type="entry name" value="INOSOSE DEHYDRATASE"/>
    <property type="match status" value="1"/>
</dbReference>
<dbReference type="Gene3D" id="3.20.20.150">
    <property type="entry name" value="Divalent-metal-dependent TIM barrel enzymes"/>
    <property type="match status" value="1"/>
</dbReference>
<keyword evidence="2" id="KW-0413">Isomerase</keyword>
<dbReference type="Pfam" id="PF01261">
    <property type="entry name" value="AP_endonuc_2"/>
    <property type="match status" value="1"/>
</dbReference>
<organism evidence="2 3">
    <name type="scientific">Paenibacillus lignilyticus</name>
    <dbReference type="NCBI Taxonomy" id="1172615"/>
    <lineage>
        <taxon>Bacteria</taxon>
        <taxon>Bacillati</taxon>
        <taxon>Bacillota</taxon>
        <taxon>Bacilli</taxon>
        <taxon>Bacillales</taxon>
        <taxon>Paenibacillaceae</taxon>
        <taxon>Paenibacillus</taxon>
    </lineage>
</organism>
<comment type="caution">
    <text evidence="2">The sequence shown here is derived from an EMBL/GenBank/DDBJ whole genome shotgun (WGS) entry which is preliminary data.</text>
</comment>